<dbReference type="RefSeq" id="WP_085770413.1">
    <property type="nucleotide sequence ID" value="NZ_AP027149.1"/>
</dbReference>
<keyword evidence="1" id="KW-0732">Signal</keyword>
<proteinExistence type="predicted"/>
<evidence type="ECO:0000313" key="2">
    <source>
        <dbReference type="EMBL" id="ARN80347.1"/>
    </source>
</evidence>
<keyword evidence="3" id="KW-1185">Reference proteome</keyword>
<dbReference type="Gene3D" id="2.115.10.20">
    <property type="entry name" value="Glycosyl hydrolase domain, family 43"/>
    <property type="match status" value="1"/>
</dbReference>
<evidence type="ECO:0000313" key="3">
    <source>
        <dbReference type="Proteomes" id="UP000193978"/>
    </source>
</evidence>
<dbReference type="EMBL" id="CP019948">
    <property type="protein sequence ID" value="ARN80347.1"/>
    <property type="molecule type" value="Genomic_DNA"/>
</dbReference>
<gene>
    <name evidence="2" type="ORF">B1812_03790</name>
</gene>
<dbReference type="OrthoDB" id="8173046at2"/>
<dbReference type="KEGG" id="mbry:B1812_03790"/>
<reference evidence="2 3" key="1">
    <citation type="submission" date="2017-02" db="EMBL/GenBank/DDBJ databases">
        <authorList>
            <person name="Peterson S.W."/>
        </authorList>
    </citation>
    <scope>NUCLEOTIDE SEQUENCE [LARGE SCALE GENOMIC DNA]</scope>
    <source>
        <strain evidence="2 3">S285</strain>
    </source>
</reference>
<dbReference type="AlphaFoldDB" id="A0A1W6MS06"/>
<name>A0A1W6MS06_9HYPH</name>
<sequence>MIFKVSAASALAMFTATAAFAGGPTFTYKPNSLVESTVNRGPWTLHQPGNAVVSAYDASGVTATNPANKPYASYCGSNGKVVVNQGKSVMQPYYFPFVHKVNGQLEGLFDYRPRNQQEATVSAYSNDWGATWNVELEILALNSYCPFDPTDANNSYVTVNGAKTTYGLNGDNAADNGLGHPVALTIKGVQRLYLLNRATNHIDSDQLVVHTLPANVLPPLLGLQSPFASDNYAPPTPPVIGNYPTLDSKATATTGLRNPDAILGTVNFGATGIAVIYVSKVLDGTKPDTSGNYPNLPPNYPLPVKNCAKTPDFALTNIINGSGKKANYDVISIRVATTTDGVNFTDVGAVPYGPASGALSDPNSTGAKGAADSFGGIRWLGSGSIVPLADGRYGMFFGAGNCLDNDSDGFHFIGYAETANVVNGPTDLLSWTVINGLDNPVMSTDTVTDYSSSPVSPYPKQTPVVALTGVNLLTPAQVLPWTPPTPAAPIVTPPGGYNSNFFSGRLYDPQALYTDNQTLTIVFAGYNTPQPSNNLGDYRSIGRFQLQVPTGYFKAF</sequence>
<dbReference type="InterPro" id="IPR023296">
    <property type="entry name" value="Glyco_hydro_beta-prop_sf"/>
</dbReference>
<accession>A0A1W6MS06</accession>
<evidence type="ECO:0000256" key="1">
    <source>
        <dbReference type="SAM" id="SignalP"/>
    </source>
</evidence>
<protein>
    <recommendedName>
        <fullName evidence="4">Exo-alpha-sialidase</fullName>
    </recommendedName>
</protein>
<dbReference type="Proteomes" id="UP000193978">
    <property type="component" value="Chromosome"/>
</dbReference>
<feature type="signal peptide" evidence="1">
    <location>
        <begin position="1"/>
        <end position="21"/>
    </location>
</feature>
<feature type="chain" id="PRO_5013389187" description="Exo-alpha-sialidase" evidence="1">
    <location>
        <begin position="22"/>
        <end position="556"/>
    </location>
</feature>
<organism evidence="2 3">
    <name type="scientific">Methylocystis bryophila</name>
    <dbReference type="NCBI Taxonomy" id="655015"/>
    <lineage>
        <taxon>Bacteria</taxon>
        <taxon>Pseudomonadati</taxon>
        <taxon>Pseudomonadota</taxon>
        <taxon>Alphaproteobacteria</taxon>
        <taxon>Hyphomicrobiales</taxon>
        <taxon>Methylocystaceae</taxon>
        <taxon>Methylocystis</taxon>
    </lineage>
</organism>
<evidence type="ECO:0008006" key="4">
    <source>
        <dbReference type="Google" id="ProtNLM"/>
    </source>
</evidence>